<protein>
    <submittedName>
        <fullName evidence="2">Uncharacterized protein</fullName>
    </submittedName>
</protein>
<dbReference type="InParanoid" id="G4YJN8"/>
<keyword evidence="3" id="KW-1185">Reference proteome</keyword>
<feature type="region of interest" description="Disordered" evidence="1">
    <location>
        <begin position="161"/>
        <end position="206"/>
    </location>
</feature>
<dbReference type="GeneID" id="20641195"/>
<gene>
    <name evidence="2" type="ORF">PHYSODRAFT_295032</name>
</gene>
<evidence type="ECO:0000313" key="3">
    <source>
        <dbReference type="Proteomes" id="UP000002640"/>
    </source>
</evidence>
<dbReference type="RefSeq" id="XP_009517425.1">
    <property type="nucleotide sequence ID" value="XM_009519130.1"/>
</dbReference>
<feature type="compositionally biased region" description="Polar residues" evidence="1">
    <location>
        <begin position="216"/>
        <end position="227"/>
    </location>
</feature>
<evidence type="ECO:0000313" key="2">
    <source>
        <dbReference type="EMBL" id="EGZ30150.1"/>
    </source>
</evidence>
<accession>G4YJN8</accession>
<sequence>MNSPIGQNWSNCGLEYMSIREGPGSRRVNLSRSSHTTGITTEIRVTRYNNFKLRPYTSRRPRRVLSSNPSSISCSERDIRSYAKRCLIGLQCGGDYEEIVKPLDLAAKLISVAQECMRGARAKKELCRGWAKRPKKGFMYGPKYMNLYKGEVEEMFQQGENDAGNKLGPARMLEQKQPSIVKKSKGNKSRKVTAKPSPRPKPALRARATVKLSPKQGIQSLSAQAEKNTSDHPLKVVARTYEGSEPVRECMTTVTLVEAIGPDTYMPSKSMKSLTARRIQDTQYGESGDWDPGAECRHFLFTNIFSRSRLR</sequence>
<proteinExistence type="predicted"/>
<reference evidence="2 3" key="1">
    <citation type="journal article" date="2006" name="Science">
        <title>Phytophthora genome sequences uncover evolutionary origins and mechanisms of pathogenesis.</title>
        <authorList>
            <person name="Tyler B.M."/>
            <person name="Tripathy S."/>
            <person name="Zhang X."/>
            <person name="Dehal P."/>
            <person name="Jiang R.H."/>
            <person name="Aerts A."/>
            <person name="Arredondo F.D."/>
            <person name="Baxter L."/>
            <person name="Bensasson D."/>
            <person name="Beynon J.L."/>
            <person name="Chapman J."/>
            <person name="Damasceno C.M."/>
            <person name="Dorrance A.E."/>
            <person name="Dou D."/>
            <person name="Dickerman A.W."/>
            <person name="Dubchak I.L."/>
            <person name="Garbelotto M."/>
            <person name="Gijzen M."/>
            <person name="Gordon S.G."/>
            <person name="Govers F."/>
            <person name="Grunwald N.J."/>
            <person name="Huang W."/>
            <person name="Ivors K.L."/>
            <person name="Jones R.W."/>
            <person name="Kamoun S."/>
            <person name="Krampis K."/>
            <person name="Lamour K.H."/>
            <person name="Lee M.K."/>
            <person name="McDonald W.H."/>
            <person name="Medina M."/>
            <person name="Meijer H.J."/>
            <person name="Nordberg E.K."/>
            <person name="Maclean D.J."/>
            <person name="Ospina-Giraldo M.D."/>
            <person name="Morris P.F."/>
            <person name="Phuntumart V."/>
            <person name="Putnam N.H."/>
            <person name="Rash S."/>
            <person name="Rose J.K."/>
            <person name="Sakihama Y."/>
            <person name="Salamov A.A."/>
            <person name="Savidor A."/>
            <person name="Scheuring C.F."/>
            <person name="Smith B.M."/>
            <person name="Sobral B.W."/>
            <person name="Terry A."/>
            <person name="Torto-Alalibo T.A."/>
            <person name="Win J."/>
            <person name="Xu Z."/>
            <person name="Zhang H."/>
            <person name="Grigoriev I.V."/>
            <person name="Rokhsar D.S."/>
            <person name="Boore J.L."/>
        </authorList>
    </citation>
    <scope>NUCLEOTIDE SEQUENCE [LARGE SCALE GENOMIC DNA]</scope>
    <source>
        <strain evidence="2 3">P6497</strain>
    </source>
</reference>
<feature type="region of interest" description="Disordered" evidence="1">
    <location>
        <begin position="211"/>
        <end position="230"/>
    </location>
</feature>
<name>G4YJN8_PHYSP</name>
<evidence type="ECO:0000256" key="1">
    <source>
        <dbReference type="SAM" id="MobiDB-lite"/>
    </source>
</evidence>
<dbReference type="Proteomes" id="UP000002640">
    <property type="component" value="Unassembled WGS sequence"/>
</dbReference>
<dbReference type="KEGG" id="psoj:PHYSODRAFT_295032"/>
<feature type="compositionally biased region" description="Basic residues" evidence="1">
    <location>
        <begin position="182"/>
        <end position="193"/>
    </location>
</feature>
<organism evidence="2 3">
    <name type="scientific">Phytophthora sojae (strain P6497)</name>
    <name type="common">Soybean stem and root rot agent</name>
    <name type="synonym">Phytophthora megasperma f. sp. glycines</name>
    <dbReference type="NCBI Taxonomy" id="1094619"/>
    <lineage>
        <taxon>Eukaryota</taxon>
        <taxon>Sar</taxon>
        <taxon>Stramenopiles</taxon>
        <taxon>Oomycota</taxon>
        <taxon>Peronosporomycetes</taxon>
        <taxon>Peronosporales</taxon>
        <taxon>Peronosporaceae</taxon>
        <taxon>Phytophthora</taxon>
    </lineage>
</organism>
<dbReference type="AlphaFoldDB" id="G4YJN8"/>
<dbReference type="EMBL" id="JH159151">
    <property type="protein sequence ID" value="EGZ30150.1"/>
    <property type="molecule type" value="Genomic_DNA"/>
</dbReference>